<accession>A0A9N9LUZ7</accession>
<dbReference type="SUPFAM" id="SSF53098">
    <property type="entry name" value="Ribonuclease H-like"/>
    <property type="match status" value="1"/>
</dbReference>
<sequence>MDQPLRKNGANGGVRNHLKTEYPDYEPKKSYCISVGKFKAMDGNKIKDENDIWYPSDQLRFVPWQAVKKTIRNELSQDILKYATCPPVRTIQKIEEGMKEFNNDGFYKNFGFALERSTTKCDASVLFPPKLKLSPQVPKQVINGSWNFDNQTKFFQGLSGKTTDMVVVVVNQTDTAKVEKLKGLTDKLFETYKIHASGSTLKRIACFTITVPTDGRTDSYRELCQEAFQSNRKPNSINDLMIIFILPKKDTDIYPEVKRWADCQVGIPSICVTSEKLTKSENDSKIRSNMCLKLHLKLGRVTHQIVPTGAGSSHMLGAEPGTMIMGADVTHPGARVGTCPSMAAVVATDDDVSSQYLGSARLQKSKQESIDDLAGMVEERVIAWFNKAGEAKSSLRLPANIIFYRDGVSESQFKTVLDSEKKQIMDGCRAATKALLQDQDAKLTTKEQAWSPKLALLIFIKRHHVRFYHNDKSDLAKGNLPCGTAVHKTVVLPNYQNFYLQSHSSDSKTTARNAHYVILHNDTQLKLDRLGAITNNICYTGARATKALSVCTPARYADHLCDRLRYYMKPVIEGKAEYTCTSSDYLKVREKDERVWRPKGAETQRKNPWHKKLDNSMFYL</sequence>
<dbReference type="InterPro" id="IPR012337">
    <property type="entry name" value="RNaseH-like_sf"/>
</dbReference>
<reference evidence="2" key="1">
    <citation type="submission" date="2021-07" db="EMBL/GenBank/DDBJ databases">
        <authorList>
            <person name="Durling M."/>
        </authorList>
    </citation>
    <scope>NUCLEOTIDE SEQUENCE</scope>
</reference>
<dbReference type="Gene3D" id="3.30.420.10">
    <property type="entry name" value="Ribonuclease H-like superfamily/Ribonuclease H"/>
    <property type="match status" value="1"/>
</dbReference>
<dbReference type="Gene3D" id="3.40.50.2300">
    <property type="match status" value="1"/>
</dbReference>
<protein>
    <recommendedName>
        <fullName evidence="1">Piwi domain-containing protein</fullName>
    </recommendedName>
</protein>
<dbReference type="OrthoDB" id="10252740at2759"/>
<organism evidence="2 3">
    <name type="scientific">Hymenoscyphus albidus</name>
    <dbReference type="NCBI Taxonomy" id="595503"/>
    <lineage>
        <taxon>Eukaryota</taxon>
        <taxon>Fungi</taxon>
        <taxon>Dikarya</taxon>
        <taxon>Ascomycota</taxon>
        <taxon>Pezizomycotina</taxon>
        <taxon>Leotiomycetes</taxon>
        <taxon>Helotiales</taxon>
        <taxon>Helotiaceae</taxon>
        <taxon>Hymenoscyphus</taxon>
    </lineage>
</organism>
<feature type="domain" description="Piwi" evidence="1">
    <location>
        <begin position="241"/>
        <end position="569"/>
    </location>
</feature>
<dbReference type="GO" id="GO:0003676">
    <property type="term" value="F:nucleic acid binding"/>
    <property type="evidence" value="ECO:0007669"/>
    <property type="project" value="InterPro"/>
</dbReference>
<evidence type="ECO:0000259" key="1">
    <source>
        <dbReference type="PROSITE" id="PS50822"/>
    </source>
</evidence>
<dbReference type="InterPro" id="IPR003165">
    <property type="entry name" value="Piwi"/>
</dbReference>
<gene>
    <name evidence="2" type="ORF">HYALB_00013683</name>
</gene>
<dbReference type="InterPro" id="IPR036397">
    <property type="entry name" value="RNaseH_sf"/>
</dbReference>
<dbReference type="Pfam" id="PF02171">
    <property type="entry name" value="Piwi"/>
    <property type="match status" value="1"/>
</dbReference>
<proteinExistence type="predicted"/>
<keyword evidence="3" id="KW-1185">Reference proteome</keyword>
<dbReference type="AlphaFoldDB" id="A0A9N9LUZ7"/>
<evidence type="ECO:0000313" key="2">
    <source>
        <dbReference type="EMBL" id="CAG8980358.1"/>
    </source>
</evidence>
<evidence type="ECO:0000313" key="3">
    <source>
        <dbReference type="Proteomes" id="UP000701801"/>
    </source>
</evidence>
<dbReference type="EMBL" id="CAJVRM010000382">
    <property type="protein sequence ID" value="CAG8980358.1"/>
    <property type="molecule type" value="Genomic_DNA"/>
</dbReference>
<dbReference type="SMART" id="SM00950">
    <property type="entry name" value="Piwi"/>
    <property type="match status" value="1"/>
</dbReference>
<dbReference type="PANTHER" id="PTHR22891">
    <property type="entry name" value="EUKARYOTIC TRANSLATION INITIATION FACTOR 2C"/>
    <property type="match status" value="1"/>
</dbReference>
<comment type="caution">
    <text evidence="2">The sequence shown here is derived from an EMBL/GenBank/DDBJ whole genome shotgun (WGS) entry which is preliminary data.</text>
</comment>
<name>A0A9N9LUZ7_9HELO</name>
<dbReference type="PROSITE" id="PS50822">
    <property type="entry name" value="PIWI"/>
    <property type="match status" value="1"/>
</dbReference>
<dbReference type="Proteomes" id="UP000701801">
    <property type="component" value="Unassembled WGS sequence"/>
</dbReference>